<accession>A0A200Q8Q6</accession>
<comment type="caution">
    <text evidence="2">The sequence shown here is derived from an EMBL/GenBank/DDBJ whole genome shotgun (WGS) entry which is preliminary data.</text>
</comment>
<gene>
    <name evidence="2" type="ORF">BVC80_8723g19</name>
</gene>
<dbReference type="Proteomes" id="UP000195402">
    <property type="component" value="Unassembled WGS sequence"/>
</dbReference>
<dbReference type="OrthoDB" id="1589870at2759"/>
<dbReference type="InParanoid" id="A0A200Q8Q6"/>
<evidence type="ECO:0000313" key="3">
    <source>
        <dbReference type="Proteomes" id="UP000195402"/>
    </source>
</evidence>
<reference evidence="2 3" key="1">
    <citation type="journal article" date="2017" name="Mol. Plant">
        <title>The Genome of Medicinal Plant Macleaya cordata Provides New Insights into Benzylisoquinoline Alkaloids Metabolism.</title>
        <authorList>
            <person name="Liu X."/>
            <person name="Liu Y."/>
            <person name="Huang P."/>
            <person name="Ma Y."/>
            <person name="Qing Z."/>
            <person name="Tang Q."/>
            <person name="Cao H."/>
            <person name="Cheng P."/>
            <person name="Zheng Y."/>
            <person name="Yuan Z."/>
            <person name="Zhou Y."/>
            <person name="Liu J."/>
            <person name="Tang Z."/>
            <person name="Zhuo Y."/>
            <person name="Zhang Y."/>
            <person name="Yu L."/>
            <person name="Huang J."/>
            <person name="Yang P."/>
            <person name="Peng Q."/>
            <person name="Zhang J."/>
            <person name="Jiang W."/>
            <person name="Zhang Z."/>
            <person name="Lin K."/>
            <person name="Ro D.K."/>
            <person name="Chen X."/>
            <person name="Xiong X."/>
            <person name="Shang Y."/>
            <person name="Huang S."/>
            <person name="Zeng J."/>
        </authorList>
    </citation>
    <scope>NUCLEOTIDE SEQUENCE [LARGE SCALE GENOMIC DNA]</scope>
    <source>
        <strain evidence="3">cv. BLH2017</strain>
        <tissue evidence="2">Root</tissue>
    </source>
</reference>
<proteinExistence type="predicted"/>
<sequence>MAPTAAMLILSMNNNNCKSTTQPPQTAFQVNVSAAGKMLFPGLFPQPRTTETQGPTDQVQQPKQSQQPSSAPSLDKRFQEAVELSCWSS</sequence>
<dbReference type="AlphaFoldDB" id="A0A200Q8Q6"/>
<evidence type="ECO:0000313" key="2">
    <source>
        <dbReference type="EMBL" id="OVA06814.1"/>
    </source>
</evidence>
<feature type="region of interest" description="Disordered" evidence="1">
    <location>
        <begin position="40"/>
        <end position="77"/>
    </location>
</feature>
<keyword evidence="3" id="KW-1185">Reference proteome</keyword>
<protein>
    <submittedName>
        <fullName evidence="2">Uncharacterized protein</fullName>
    </submittedName>
</protein>
<evidence type="ECO:0000256" key="1">
    <source>
        <dbReference type="SAM" id="MobiDB-lite"/>
    </source>
</evidence>
<feature type="compositionally biased region" description="Low complexity" evidence="1">
    <location>
        <begin position="55"/>
        <end position="73"/>
    </location>
</feature>
<dbReference type="EMBL" id="MVGT01002714">
    <property type="protein sequence ID" value="OVA06814.1"/>
    <property type="molecule type" value="Genomic_DNA"/>
</dbReference>
<name>A0A200Q8Q6_MACCD</name>
<organism evidence="2 3">
    <name type="scientific">Macleaya cordata</name>
    <name type="common">Five-seeded plume-poppy</name>
    <name type="synonym">Bocconia cordata</name>
    <dbReference type="NCBI Taxonomy" id="56857"/>
    <lineage>
        <taxon>Eukaryota</taxon>
        <taxon>Viridiplantae</taxon>
        <taxon>Streptophyta</taxon>
        <taxon>Embryophyta</taxon>
        <taxon>Tracheophyta</taxon>
        <taxon>Spermatophyta</taxon>
        <taxon>Magnoliopsida</taxon>
        <taxon>Ranunculales</taxon>
        <taxon>Papaveraceae</taxon>
        <taxon>Papaveroideae</taxon>
        <taxon>Macleaya</taxon>
    </lineage>
</organism>